<dbReference type="Gene3D" id="2.70.150.10">
    <property type="entry name" value="Calcium-transporting ATPase, cytoplasmic transduction domain A"/>
    <property type="match status" value="1"/>
</dbReference>
<feature type="domain" description="P-type ATPase N-terminal" evidence="19">
    <location>
        <begin position="13"/>
        <end position="81"/>
    </location>
</feature>
<dbReference type="EC" id="7.6.2.1" evidence="17"/>
<evidence type="ECO:0000256" key="1">
    <source>
        <dbReference type="ARBA" id="ARBA00004141"/>
    </source>
</evidence>
<dbReference type="GeneID" id="16075166"/>
<comment type="subcellular location">
    <subcellularLocation>
        <location evidence="2">Cell membrane</location>
    </subcellularLocation>
    <subcellularLocation>
        <location evidence="1 17">Membrane</location>
        <topology evidence="1 17">Multi-pass membrane protein</topology>
    </subcellularLocation>
</comment>
<dbReference type="PANTHER" id="PTHR24092:SF190">
    <property type="entry name" value="PHOSPHOLIPID-TRANSPORTING ATPASE"/>
    <property type="match status" value="1"/>
</dbReference>
<feature type="binding site" evidence="15">
    <location>
        <position position="573"/>
    </location>
    <ligand>
        <name>ATP</name>
        <dbReference type="ChEBI" id="CHEBI:30616"/>
    </ligand>
</feature>
<feature type="binding site" evidence="16">
    <location>
        <position position="805"/>
    </location>
    <ligand>
        <name>Mg(2+)</name>
        <dbReference type="ChEBI" id="CHEBI:18420"/>
    </ligand>
</feature>
<evidence type="ECO:0000256" key="6">
    <source>
        <dbReference type="ARBA" id="ARBA00022723"/>
    </source>
</evidence>
<dbReference type="SUPFAM" id="SSF56784">
    <property type="entry name" value="HAD-like"/>
    <property type="match status" value="1"/>
</dbReference>
<feature type="transmembrane region" description="Helical" evidence="17">
    <location>
        <begin position="862"/>
        <end position="885"/>
    </location>
</feature>
<proteinExistence type="inferred from homology"/>
<gene>
    <name evidence="21" type="ORF">PTSG_04490</name>
</gene>
<dbReference type="InterPro" id="IPR008250">
    <property type="entry name" value="ATPase_P-typ_transduc_dom_A_sf"/>
</dbReference>
<dbReference type="InterPro" id="IPR023299">
    <property type="entry name" value="ATPase_P-typ_cyto_dom_N"/>
</dbReference>
<feature type="binding site" evidence="15">
    <location>
        <position position="392"/>
    </location>
    <ligand>
        <name>ATP</name>
        <dbReference type="ChEBI" id="CHEBI:30616"/>
    </ligand>
</feature>
<dbReference type="PROSITE" id="PS00154">
    <property type="entry name" value="ATPASE_E1_E2"/>
    <property type="match status" value="1"/>
</dbReference>
<dbReference type="InterPro" id="IPR023214">
    <property type="entry name" value="HAD_sf"/>
</dbReference>
<evidence type="ECO:0000256" key="10">
    <source>
        <dbReference type="ARBA" id="ARBA00022967"/>
    </source>
</evidence>
<keyword evidence="6 16" id="KW-0479">Metal-binding</keyword>
<dbReference type="AlphaFoldDB" id="F2U8Q2"/>
<evidence type="ECO:0000256" key="4">
    <source>
        <dbReference type="ARBA" id="ARBA00022475"/>
    </source>
</evidence>
<dbReference type="NCBIfam" id="TIGR01652">
    <property type="entry name" value="ATPase-Plipid"/>
    <property type="match status" value="1"/>
</dbReference>
<evidence type="ECO:0000256" key="14">
    <source>
        <dbReference type="PIRSR" id="PIRSR606539-1"/>
    </source>
</evidence>
<dbReference type="EMBL" id="GL832964">
    <property type="protein sequence ID" value="EGD72760.1"/>
    <property type="molecule type" value="Genomic_DNA"/>
</dbReference>
<feature type="domain" description="P-type ATPase A" evidence="18">
    <location>
        <begin position="114"/>
        <end position="257"/>
    </location>
</feature>
<evidence type="ECO:0000256" key="7">
    <source>
        <dbReference type="ARBA" id="ARBA00022741"/>
    </source>
</evidence>
<dbReference type="OrthoDB" id="377733at2759"/>
<evidence type="ECO:0000256" key="13">
    <source>
        <dbReference type="ARBA" id="ARBA00034036"/>
    </source>
</evidence>
<dbReference type="InterPro" id="IPR018303">
    <property type="entry name" value="ATPase_P-typ_P_site"/>
</dbReference>
<dbReference type="GO" id="GO:0007030">
    <property type="term" value="P:Golgi organization"/>
    <property type="evidence" value="ECO:0007669"/>
    <property type="project" value="TreeGrafter"/>
</dbReference>
<dbReference type="FunFam" id="2.70.150.10:FF:000021">
    <property type="entry name" value="Phospholipid-transporting ATPase"/>
    <property type="match status" value="1"/>
</dbReference>
<evidence type="ECO:0000259" key="18">
    <source>
        <dbReference type="Pfam" id="PF00122"/>
    </source>
</evidence>
<keyword evidence="11 17" id="KW-1133">Transmembrane helix</keyword>
<feature type="binding site" evidence="16">
    <location>
        <position position="391"/>
    </location>
    <ligand>
        <name>Mg(2+)</name>
        <dbReference type="ChEBI" id="CHEBI:18420"/>
    </ligand>
</feature>
<dbReference type="InterPro" id="IPR044492">
    <property type="entry name" value="P_typ_ATPase_HD_dom"/>
</dbReference>
<keyword evidence="7 15" id="KW-0547">Nucleotide-binding</keyword>
<keyword evidence="9 16" id="KW-0460">Magnesium</keyword>
<feature type="transmembrane region" description="Helical" evidence="17">
    <location>
        <begin position="1007"/>
        <end position="1030"/>
    </location>
</feature>
<feature type="binding site" evidence="15">
    <location>
        <position position="656"/>
    </location>
    <ligand>
        <name>ATP</name>
        <dbReference type="ChEBI" id="CHEBI:30616"/>
    </ligand>
</feature>
<evidence type="ECO:0000256" key="17">
    <source>
        <dbReference type="RuleBase" id="RU362033"/>
    </source>
</evidence>
<keyword evidence="10 17" id="KW-1278">Translocase</keyword>
<feature type="binding site" evidence="15">
    <location>
        <position position="775"/>
    </location>
    <ligand>
        <name>ATP</name>
        <dbReference type="ChEBI" id="CHEBI:30616"/>
    </ligand>
</feature>
<dbReference type="InterPro" id="IPR032630">
    <property type="entry name" value="P_typ_ATPase_c"/>
</dbReference>
<dbReference type="Proteomes" id="UP000007799">
    <property type="component" value="Unassembled WGS sequence"/>
</dbReference>
<dbReference type="InterPro" id="IPR059000">
    <property type="entry name" value="ATPase_P-type_domA"/>
</dbReference>
<dbReference type="GO" id="GO:0016887">
    <property type="term" value="F:ATP hydrolysis activity"/>
    <property type="evidence" value="ECO:0007669"/>
    <property type="project" value="InterPro"/>
</dbReference>
<dbReference type="PANTHER" id="PTHR24092">
    <property type="entry name" value="PROBABLE PHOSPHOLIPID-TRANSPORTING ATPASE"/>
    <property type="match status" value="1"/>
</dbReference>
<dbReference type="KEGG" id="sre:PTSG_04490"/>
<evidence type="ECO:0000256" key="3">
    <source>
        <dbReference type="ARBA" id="ARBA00008109"/>
    </source>
</evidence>
<feature type="active site" description="4-aspartylphosphate intermediate" evidence="14">
    <location>
        <position position="391"/>
    </location>
</feature>
<feature type="transmembrane region" description="Helical" evidence="17">
    <location>
        <begin position="1054"/>
        <end position="1075"/>
    </location>
</feature>
<dbReference type="Gene3D" id="3.40.1110.10">
    <property type="entry name" value="Calcium-transporting ATPase, cytoplasmic domain N"/>
    <property type="match status" value="1"/>
</dbReference>
<evidence type="ECO:0000313" key="21">
    <source>
        <dbReference type="EMBL" id="EGD72760.1"/>
    </source>
</evidence>
<dbReference type="InterPro" id="IPR032631">
    <property type="entry name" value="P-type_ATPase_N"/>
</dbReference>
<comment type="catalytic activity">
    <reaction evidence="13 17">
        <text>ATP + H2O + phospholipidSide 1 = ADP + phosphate + phospholipidSide 2.</text>
        <dbReference type="EC" id="7.6.2.1"/>
    </reaction>
</comment>
<dbReference type="PRINTS" id="PR00119">
    <property type="entry name" value="CATATPASE"/>
</dbReference>
<dbReference type="SFLD" id="SFLDS00003">
    <property type="entry name" value="Haloacid_Dehalogenase"/>
    <property type="match status" value="1"/>
</dbReference>
<dbReference type="Pfam" id="PF13246">
    <property type="entry name" value="Cation_ATPase"/>
    <property type="match status" value="1"/>
</dbReference>
<feature type="binding site" evidence="16">
    <location>
        <position position="393"/>
    </location>
    <ligand>
        <name>Mg(2+)</name>
        <dbReference type="ChEBI" id="CHEBI:18420"/>
    </ligand>
</feature>
<evidence type="ECO:0000256" key="15">
    <source>
        <dbReference type="PIRSR" id="PIRSR606539-2"/>
    </source>
</evidence>
<dbReference type="GO" id="GO:0045332">
    <property type="term" value="P:phospholipid translocation"/>
    <property type="evidence" value="ECO:0007669"/>
    <property type="project" value="TreeGrafter"/>
</dbReference>
<comment type="cofactor">
    <cofactor evidence="16">
        <name>Mg(2+)</name>
        <dbReference type="ChEBI" id="CHEBI:18420"/>
    </cofactor>
</comment>
<feature type="transmembrane region" description="Helical" evidence="17">
    <location>
        <begin position="979"/>
        <end position="1000"/>
    </location>
</feature>
<dbReference type="NCBIfam" id="TIGR01494">
    <property type="entry name" value="ATPase_P-type"/>
    <property type="match status" value="1"/>
</dbReference>
<keyword evidence="4" id="KW-1003">Cell membrane</keyword>
<evidence type="ECO:0000256" key="8">
    <source>
        <dbReference type="ARBA" id="ARBA00022840"/>
    </source>
</evidence>
<protein>
    <recommendedName>
        <fullName evidence="17">Phospholipid-transporting ATPase</fullName>
        <ecNumber evidence="17">7.6.2.1</ecNumber>
    </recommendedName>
</protein>
<feature type="binding site" evidence="15">
    <location>
        <position position="393"/>
    </location>
    <ligand>
        <name>ATP</name>
        <dbReference type="ChEBI" id="CHEBI:30616"/>
    </ligand>
</feature>
<accession>F2U8Q2</accession>
<reference evidence="21" key="1">
    <citation type="submission" date="2009-08" db="EMBL/GenBank/DDBJ databases">
        <title>Annotation of Salpingoeca rosetta.</title>
        <authorList>
            <consortium name="The Broad Institute Genome Sequencing Platform"/>
            <person name="Russ C."/>
            <person name="Cuomo C."/>
            <person name="Burger G."/>
            <person name="Gray M.W."/>
            <person name="Holland P.W.H."/>
            <person name="King N."/>
            <person name="Lang F.B.F."/>
            <person name="Roger A.J."/>
            <person name="Ruiz-Trillo I."/>
            <person name="Young S.K."/>
            <person name="Zeng Q."/>
            <person name="Gargeya S."/>
            <person name="Alvarado L."/>
            <person name="Berlin A."/>
            <person name="Chapman S.B."/>
            <person name="Chen Z."/>
            <person name="Freedman E."/>
            <person name="Gellesch M."/>
            <person name="Goldberg J."/>
            <person name="Griggs A."/>
            <person name="Gujja S."/>
            <person name="Heilman E."/>
            <person name="Heiman D."/>
            <person name="Howarth C."/>
            <person name="Mehta T."/>
            <person name="Neiman D."/>
            <person name="Pearson M."/>
            <person name="Roberts A."/>
            <person name="Saif S."/>
            <person name="Shea T."/>
            <person name="Shenoy N."/>
            <person name="Sisk P."/>
            <person name="Stolte C."/>
            <person name="Sykes S."/>
            <person name="White J."/>
            <person name="Yandava C."/>
            <person name="Haas B."/>
            <person name="Nusbaum C."/>
            <person name="Birren B."/>
        </authorList>
    </citation>
    <scope>NUCLEOTIDE SEQUENCE [LARGE SCALE GENOMIC DNA]</scope>
    <source>
        <strain evidence="21">ATCC 50818</strain>
    </source>
</reference>
<keyword evidence="22" id="KW-1185">Reference proteome</keyword>
<name>F2U8Q2_SALR5</name>
<dbReference type="FunCoup" id="F2U8Q2">
    <property type="interactions" value="693"/>
</dbReference>
<feature type="transmembrane region" description="Helical" evidence="17">
    <location>
        <begin position="941"/>
        <end position="963"/>
    </location>
</feature>
<dbReference type="OMA" id="WAAMQDS"/>
<feature type="binding site" evidence="15">
    <location>
        <position position="781"/>
    </location>
    <ligand>
        <name>ATP</name>
        <dbReference type="ChEBI" id="CHEBI:30616"/>
    </ligand>
</feature>
<dbReference type="InterPro" id="IPR001757">
    <property type="entry name" value="P_typ_ATPase"/>
</dbReference>
<dbReference type="SFLD" id="SFLDG00002">
    <property type="entry name" value="C1.7:_P-type_atpase_like"/>
    <property type="match status" value="1"/>
</dbReference>
<dbReference type="InParanoid" id="F2U8Q2"/>
<feature type="binding site" evidence="15">
    <location>
        <position position="391"/>
    </location>
    <ligand>
        <name>ATP</name>
        <dbReference type="ChEBI" id="CHEBI:30616"/>
    </ligand>
</feature>
<dbReference type="InterPro" id="IPR023298">
    <property type="entry name" value="ATPase_P-typ_TM_dom_sf"/>
</dbReference>
<feature type="binding site" evidence="15">
    <location>
        <position position="805"/>
    </location>
    <ligand>
        <name>ATP</name>
        <dbReference type="ChEBI" id="CHEBI:30616"/>
    </ligand>
</feature>
<evidence type="ECO:0000256" key="16">
    <source>
        <dbReference type="PIRSR" id="PIRSR606539-3"/>
    </source>
</evidence>
<evidence type="ECO:0000256" key="11">
    <source>
        <dbReference type="ARBA" id="ARBA00022989"/>
    </source>
</evidence>
<feature type="binding site" evidence="15">
    <location>
        <position position="515"/>
    </location>
    <ligand>
        <name>ATP</name>
        <dbReference type="ChEBI" id="CHEBI:30616"/>
    </ligand>
</feature>
<dbReference type="GO" id="GO:0000287">
    <property type="term" value="F:magnesium ion binding"/>
    <property type="evidence" value="ECO:0007669"/>
    <property type="project" value="UniProtKB-UniRule"/>
</dbReference>
<dbReference type="GO" id="GO:0005886">
    <property type="term" value="C:plasma membrane"/>
    <property type="evidence" value="ECO:0007669"/>
    <property type="project" value="UniProtKB-SubCell"/>
</dbReference>
<dbReference type="STRING" id="946362.F2U8Q2"/>
<keyword evidence="8 15" id="KW-0067">ATP-binding</keyword>
<dbReference type="Pfam" id="PF16209">
    <property type="entry name" value="PhoLip_ATPase_N"/>
    <property type="match status" value="1"/>
</dbReference>
<evidence type="ECO:0000256" key="5">
    <source>
        <dbReference type="ARBA" id="ARBA00022692"/>
    </source>
</evidence>
<feature type="binding site" evidence="15">
    <location>
        <position position="538"/>
    </location>
    <ligand>
        <name>ATP</name>
        <dbReference type="ChEBI" id="CHEBI:30616"/>
    </ligand>
</feature>
<dbReference type="SUPFAM" id="SSF81660">
    <property type="entry name" value="Metal cation-transporting ATPase, ATP-binding domain N"/>
    <property type="match status" value="1"/>
</dbReference>
<comment type="similarity">
    <text evidence="3 17">Belongs to the cation transport ATPase (P-type) (TC 3.A.3) family. Type IV subfamily.</text>
</comment>
<organism evidence="22">
    <name type="scientific">Salpingoeca rosetta (strain ATCC 50818 / BSB-021)</name>
    <dbReference type="NCBI Taxonomy" id="946362"/>
    <lineage>
        <taxon>Eukaryota</taxon>
        <taxon>Choanoflagellata</taxon>
        <taxon>Craspedida</taxon>
        <taxon>Salpingoecidae</taxon>
        <taxon>Salpingoeca</taxon>
    </lineage>
</organism>
<evidence type="ECO:0000256" key="2">
    <source>
        <dbReference type="ARBA" id="ARBA00004236"/>
    </source>
</evidence>
<evidence type="ECO:0000259" key="19">
    <source>
        <dbReference type="Pfam" id="PF16209"/>
    </source>
</evidence>
<keyword evidence="12 17" id="KW-0472">Membrane</keyword>
<dbReference type="Gene3D" id="3.40.50.1000">
    <property type="entry name" value="HAD superfamily/HAD-like"/>
    <property type="match status" value="1"/>
</dbReference>
<evidence type="ECO:0000256" key="12">
    <source>
        <dbReference type="ARBA" id="ARBA00023136"/>
    </source>
</evidence>
<feature type="binding site" evidence="15">
    <location>
        <position position="654"/>
    </location>
    <ligand>
        <name>ATP</name>
        <dbReference type="ChEBI" id="CHEBI:30616"/>
    </ligand>
</feature>
<dbReference type="Pfam" id="PF00122">
    <property type="entry name" value="E1-E2_ATPase"/>
    <property type="match status" value="1"/>
</dbReference>
<dbReference type="SFLD" id="SFLDF00027">
    <property type="entry name" value="p-type_atpase"/>
    <property type="match status" value="1"/>
</dbReference>
<dbReference type="CDD" id="cd02073">
    <property type="entry name" value="P-type_ATPase_APLT_Dnf-like"/>
    <property type="match status" value="1"/>
</dbReference>
<dbReference type="GO" id="GO:0140326">
    <property type="term" value="F:ATPase-coupled intramembrane lipid transporter activity"/>
    <property type="evidence" value="ECO:0007669"/>
    <property type="project" value="UniProtKB-EC"/>
</dbReference>
<dbReference type="InterPro" id="IPR006539">
    <property type="entry name" value="P-type_ATPase_IV"/>
</dbReference>
<dbReference type="RefSeq" id="XP_004994583.1">
    <property type="nucleotide sequence ID" value="XM_004994526.1"/>
</dbReference>
<evidence type="ECO:0000313" key="22">
    <source>
        <dbReference type="Proteomes" id="UP000007799"/>
    </source>
</evidence>
<dbReference type="GO" id="GO:0005524">
    <property type="term" value="F:ATP binding"/>
    <property type="evidence" value="ECO:0007669"/>
    <property type="project" value="UniProtKB-UniRule"/>
</dbReference>
<dbReference type="GO" id="GO:0005802">
    <property type="term" value="C:trans-Golgi network"/>
    <property type="evidence" value="ECO:0007669"/>
    <property type="project" value="TreeGrafter"/>
</dbReference>
<feature type="binding site" evidence="15">
    <location>
        <position position="474"/>
    </location>
    <ligand>
        <name>ATP</name>
        <dbReference type="ChEBI" id="CHEBI:30616"/>
    </ligand>
</feature>
<dbReference type="SUPFAM" id="SSF81653">
    <property type="entry name" value="Calcium ATPase, transduction domain A"/>
    <property type="match status" value="1"/>
</dbReference>
<feature type="transmembrane region" description="Helical" evidence="17">
    <location>
        <begin position="274"/>
        <end position="299"/>
    </location>
</feature>
<dbReference type="InterPro" id="IPR036412">
    <property type="entry name" value="HAD-like_sf"/>
</dbReference>
<dbReference type="FunFam" id="3.40.50.1000:FF:000001">
    <property type="entry name" value="Phospholipid-transporting ATPase IC"/>
    <property type="match status" value="1"/>
</dbReference>
<feature type="binding site" evidence="15">
    <location>
        <position position="804"/>
    </location>
    <ligand>
        <name>ATP</name>
        <dbReference type="ChEBI" id="CHEBI:30616"/>
    </ligand>
</feature>
<evidence type="ECO:0000256" key="9">
    <source>
        <dbReference type="ARBA" id="ARBA00022842"/>
    </source>
</evidence>
<evidence type="ECO:0000259" key="20">
    <source>
        <dbReference type="Pfam" id="PF16212"/>
    </source>
</evidence>
<feature type="binding site" evidence="16">
    <location>
        <position position="801"/>
    </location>
    <ligand>
        <name>Mg(2+)</name>
        <dbReference type="ChEBI" id="CHEBI:18420"/>
    </ligand>
</feature>
<dbReference type="eggNOG" id="KOG0206">
    <property type="taxonomic scope" value="Eukaryota"/>
</dbReference>
<feature type="transmembrane region" description="Helical" evidence="17">
    <location>
        <begin position="319"/>
        <end position="343"/>
    </location>
</feature>
<sequence>MADLVEERRLLWANDPEKNEERCKHFRADYGNRIKTAKYTLLTFLPVNLFEQFMRVANAYFLLQLILQLIPQISSLSPITTALPLVFVLGVTAVKDGNDDYKRHKSDATINNRAIDVLRNSKWVESQWQDVHVGEIIRLRKDDFVPADLVVLSTTEADHDCYIETADLDGETNLKKRYASEPTREFSSAQQLSAMTCEVSCNPPNNRLDDFDGSISVNGEKPLPISNNNVILRGCRLRNTNEIRGVVVYTGNDTKLMRNSGRVRFKRTHIDKQLNNLVIQIFFVLFAMCVTLAILSGYWERTQGERFMEYLNRQSDNPNQIAFLQFFSYLIVLSNLVPISLYVSVELIRLAQSQLIGLDVKMYFEETDTPAVARTTTLNEELGQIDYVFSDKTGTLTQNVMRFLQCSIAGNIYGKPAVVGQPYTGFIDDRLHRALDSRDANVVEFFEHLAVCQTVRPEKTDDGELDYQAQSPDEKALVEASRDVGIKFTRRTGETIELDFFGERRTYGLLNIIEFTSTRKRMTVVVRDPDGGITAYSKGADTIMQPLLSQASQERDWPAVDAHLHEFAKDGLRTLVLAKRRLSSEWYEDWAKRYYDADVCETDDRKDKLAAVAQELETELELVGASAIEDKLQDGVPETIANLMRAGIKVWVLTGDKLETAINIGFSCRLLKSEMEPLFIIDGKKFEDVEQQLRAAKDDMAASGREHRPFALVITGQSLSFPLPPTMKERKEEVVRNEDGTTTLKWTPERLQMQRDLEALFLDVCSQCHAVLCCRVSPLQKAQVVKLVKSRRKAITLAIGDGANDVSMIKAAHIGVGISGLEGRQAVLASDYALAQFAYLQRLLLVHGRWSYLRMSVFLRWFFYKNFAYAWAQFFFAFFCGFSALTIYDGVFISTYNVVFTSLPILVIGTLEQDVSARDSISFPLLYEAGPRNFYFSRLSFYWSLLRGIFHSVVIFFVAYGAITLGGQVDSIGQEAGDYSFLSTTISVCLVWVVNLELGLMSRYWTWLNFVTLIIGPISWFLLFSVLYTWDDWIFYFQSPFFGVFLHSMEANKFWAVFFLTIGVTGVLTMVDFLARTYFYPTPVDIVREKNRHFGKEMVYNKAV</sequence>
<feature type="binding site" evidence="15">
    <location>
        <position position="655"/>
    </location>
    <ligand>
        <name>ATP</name>
        <dbReference type="ChEBI" id="CHEBI:30616"/>
    </ligand>
</feature>
<dbReference type="SUPFAM" id="SSF81665">
    <property type="entry name" value="Calcium ATPase, transmembrane domain M"/>
    <property type="match status" value="1"/>
</dbReference>
<feature type="domain" description="P-type ATPase C-terminal" evidence="20">
    <location>
        <begin position="827"/>
        <end position="1081"/>
    </location>
</feature>
<dbReference type="Pfam" id="PF16212">
    <property type="entry name" value="PhoLip_ATPase_C"/>
    <property type="match status" value="1"/>
</dbReference>
<keyword evidence="5 17" id="KW-0812">Transmembrane</keyword>